<dbReference type="RefSeq" id="WP_152827939.1">
    <property type="nucleotide sequence ID" value="NZ_WHUT02000010.1"/>
</dbReference>
<dbReference type="InterPro" id="IPR006175">
    <property type="entry name" value="YjgF/YER057c/UK114"/>
</dbReference>
<dbReference type="Gene3D" id="3.30.1330.40">
    <property type="entry name" value="RutC-like"/>
    <property type="match status" value="1"/>
</dbReference>
<dbReference type="EMBL" id="WHUT02000010">
    <property type="protein sequence ID" value="NUB45903.1"/>
    <property type="molecule type" value="Genomic_DNA"/>
</dbReference>
<dbReference type="InterPro" id="IPR035709">
    <property type="entry name" value="YoaB-like"/>
</dbReference>
<protein>
    <submittedName>
        <fullName evidence="1">RidA family protein</fullName>
    </submittedName>
</protein>
<gene>
    <name evidence="1" type="ORF">GEU84_016015</name>
</gene>
<evidence type="ECO:0000313" key="1">
    <source>
        <dbReference type="EMBL" id="NUB45903.1"/>
    </source>
</evidence>
<sequence length="116" mass="12507">MAAITRHQSNEKLSRIVVHGATAYLAGITADDKTQDTQGQTAQILLKADALLASVGSGRDKLLLAQIFLRDTGDFDTMNRAWISWLNGEAPPARVTVGADFALPEIRVEIQFTAAV</sequence>
<dbReference type="PANTHER" id="PTHR47328">
    <property type="match status" value="1"/>
</dbReference>
<dbReference type="SUPFAM" id="SSF55298">
    <property type="entry name" value="YjgF-like"/>
    <property type="match status" value="1"/>
</dbReference>
<dbReference type="Proteomes" id="UP000484076">
    <property type="component" value="Unassembled WGS sequence"/>
</dbReference>
<reference evidence="1" key="1">
    <citation type="submission" date="2020-05" db="EMBL/GenBank/DDBJ databases">
        <title>Fertoebacter nigrum gen. nov., sp. nov., a new member of the family Rhodobacteraceae.</title>
        <authorList>
            <person name="Szuroczki S."/>
            <person name="Abbaszade G."/>
            <person name="Buni D."/>
            <person name="Schumann P."/>
            <person name="Toth E."/>
        </authorList>
    </citation>
    <scope>NUCLEOTIDE SEQUENCE</scope>
    <source>
        <strain evidence="1">RG-N-1a</strain>
    </source>
</reference>
<accession>A0A8X8GX32</accession>
<dbReference type="PANTHER" id="PTHR47328:SF1">
    <property type="entry name" value="RUTC FAMILY PROTEIN YOAB"/>
    <property type="match status" value="1"/>
</dbReference>
<organism evidence="1 2">
    <name type="scientific">Fertoeibacter niger</name>
    <dbReference type="NCBI Taxonomy" id="2656921"/>
    <lineage>
        <taxon>Bacteria</taxon>
        <taxon>Pseudomonadati</taxon>
        <taxon>Pseudomonadota</taxon>
        <taxon>Alphaproteobacteria</taxon>
        <taxon>Rhodobacterales</taxon>
        <taxon>Paracoccaceae</taxon>
        <taxon>Fertoeibacter</taxon>
    </lineage>
</organism>
<dbReference type="InterPro" id="IPR035959">
    <property type="entry name" value="RutC-like_sf"/>
</dbReference>
<evidence type="ECO:0000313" key="2">
    <source>
        <dbReference type="Proteomes" id="UP000484076"/>
    </source>
</evidence>
<name>A0A8X8GX32_9RHOB</name>
<dbReference type="Pfam" id="PF01042">
    <property type="entry name" value="Ribonuc_L-PSP"/>
    <property type="match status" value="1"/>
</dbReference>
<keyword evidence="2" id="KW-1185">Reference proteome</keyword>
<proteinExistence type="predicted"/>
<comment type="caution">
    <text evidence="1">The sequence shown here is derived from an EMBL/GenBank/DDBJ whole genome shotgun (WGS) entry which is preliminary data.</text>
</comment>
<dbReference type="CDD" id="cd06150">
    <property type="entry name" value="YjgF_YER057c_UK114_like_2"/>
    <property type="match status" value="1"/>
</dbReference>
<dbReference type="AlphaFoldDB" id="A0A8X8GX32"/>